<evidence type="ECO:0000313" key="2">
    <source>
        <dbReference type="EMBL" id="EFC42544.1"/>
    </source>
</evidence>
<organism evidence="3">
    <name type="scientific">Naegleria gruberi</name>
    <name type="common">Amoeba</name>
    <dbReference type="NCBI Taxonomy" id="5762"/>
    <lineage>
        <taxon>Eukaryota</taxon>
        <taxon>Discoba</taxon>
        <taxon>Heterolobosea</taxon>
        <taxon>Tetramitia</taxon>
        <taxon>Eutetramitia</taxon>
        <taxon>Vahlkampfiidae</taxon>
        <taxon>Naegleria</taxon>
    </lineage>
</organism>
<dbReference type="KEGG" id="ngr:NAEGRDRAFT_69628"/>
<feature type="signal peptide" evidence="1">
    <location>
        <begin position="1"/>
        <end position="21"/>
    </location>
</feature>
<dbReference type="OMA" id="FDISFEY"/>
<dbReference type="GeneID" id="8851765"/>
<accession>D2VL16</accession>
<reference evidence="2 3" key="1">
    <citation type="journal article" date="2010" name="Cell">
        <title>The genome of Naegleria gruberi illuminates early eukaryotic versatility.</title>
        <authorList>
            <person name="Fritz-Laylin L.K."/>
            <person name="Prochnik S.E."/>
            <person name="Ginger M.L."/>
            <person name="Dacks J.B."/>
            <person name="Carpenter M.L."/>
            <person name="Field M.C."/>
            <person name="Kuo A."/>
            <person name="Paredez A."/>
            <person name="Chapman J."/>
            <person name="Pham J."/>
            <person name="Shu S."/>
            <person name="Neupane R."/>
            <person name="Cipriano M."/>
            <person name="Mancuso J."/>
            <person name="Tu H."/>
            <person name="Salamov A."/>
            <person name="Lindquist E."/>
            <person name="Shapiro H."/>
            <person name="Lucas S."/>
            <person name="Grigoriev I.V."/>
            <person name="Cande W.Z."/>
            <person name="Fulton C."/>
            <person name="Rokhsar D.S."/>
            <person name="Dawson S.C."/>
        </authorList>
    </citation>
    <scope>NUCLEOTIDE SEQUENCE [LARGE SCALE GENOMIC DNA]</scope>
    <source>
        <strain evidence="2 3">NEG-M</strain>
    </source>
</reference>
<dbReference type="EMBL" id="GG738879">
    <property type="protein sequence ID" value="EFC42544.1"/>
    <property type="molecule type" value="Genomic_DNA"/>
</dbReference>
<name>D2VL16_NAEGR</name>
<evidence type="ECO:0000256" key="1">
    <source>
        <dbReference type="SAM" id="SignalP"/>
    </source>
</evidence>
<keyword evidence="1" id="KW-0732">Signal</keyword>
<dbReference type="Proteomes" id="UP000006671">
    <property type="component" value="Unassembled WGS sequence"/>
</dbReference>
<dbReference type="AlphaFoldDB" id="D2VL16"/>
<gene>
    <name evidence="2" type="ORF">NAEGRDRAFT_69628</name>
</gene>
<evidence type="ECO:0000313" key="3">
    <source>
        <dbReference type="Proteomes" id="UP000006671"/>
    </source>
</evidence>
<keyword evidence="3" id="KW-1185">Reference proteome</keyword>
<protein>
    <submittedName>
        <fullName evidence="2">Predicted protein</fullName>
    </submittedName>
</protein>
<dbReference type="RefSeq" id="XP_002675288.1">
    <property type="nucleotide sequence ID" value="XM_002675242.1"/>
</dbReference>
<sequence length="253" mass="26770">MRSIVLIAFIAALCAVVCIEGFAIKPTITIKKISDDTKSPINDALCPTCVDLLDFGLADLMAALDAGTVYSCLSLCNYVSPLGPYAVEGCDVICTAIGVNAFIDVIKKADLDPIYGCQLAKICPIHDCTAKVCALVDTVGVVPSSGPAGGKYSFYSRLNVLNESGPGEVTLEVTGTSIAKNQVVYRYYQASGFKPGVYGIKFQIDTSGDDGQDWFPGAYHAKVNVCEGECGSWIKRPHTRLLASGVANFTITG</sequence>
<proteinExistence type="predicted"/>
<dbReference type="InParanoid" id="D2VL16"/>
<dbReference type="VEuPathDB" id="AmoebaDB:NAEGRDRAFT_69628"/>
<dbReference type="OrthoDB" id="17754at2759"/>
<feature type="chain" id="PRO_5003037699" evidence="1">
    <location>
        <begin position="22"/>
        <end position="253"/>
    </location>
</feature>